<protein>
    <recommendedName>
        <fullName evidence="4">Bulb-type lectin domain-containing protein</fullName>
    </recommendedName>
</protein>
<gene>
    <name evidence="2" type="ORF">AXG93_3256s1380</name>
</gene>
<proteinExistence type="predicted"/>
<keyword evidence="3" id="KW-1185">Reference proteome</keyword>
<keyword evidence="1" id="KW-1133">Transmembrane helix</keyword>
<dbReference type="SUPFAM" id="SSF51110">
    <property type="entry name" value="alpha-D-mannose-specific plant lectins"/>
    <property type="match status" value="1"/>
</dbReference>
<keyword evidence="1" id="KW-0812">Transmembrane</keyword>
<evidence type="ECO:0000313" key="2">
    <source>
        <dbReference type="EMBL" id="OAE20891.1"/>
    </source>
</evidence>
<dbReference type="Gene3D" id="2.90.10.10">
    <property type="entry name" value="Bulb-type lectin domain"/>
    <property type="match status" value="1"/>
</dbReference>
<accession>A0A176VKQ6</accession>
<sequence length="329" mass="35158">MFAAQALVVLSSWSSTGESCAKTLLKRPWAVAAARPEQALGPSAVNLGGPQAPKDNDVMMVGQSARRNGPLGGAHVGTGCPPKFEMSWRPRRAMLLALLLLCAGCLLRFGAGQAESDDDAGLEAAEAESPSASIPLELQLPQGRSTELALLTAADPVVNGTRTAYILQSTTIQFHLVLQLQDVGNESFCWMAVINAVKPSELAWRAPCAPVKATSCCVRFTTRGDLQLFLPETMSVAWQTNTSDRGVKILRLLDYGTWLLLRTHTEVVWQTSQHPVPKNCLIPGPILMDNASLYAPPSPLAAESGNCSRHGSLLAVCCLIGLVVVFLVF</sequence>
<evidence type="ECO:0000313" key="3">
    <source>
        <dbReference type="Proteomes" id="UP000077202"/>
    </source>
</evidence>
<dbReference type="Proteomes" id="UP000077202">
    <property type="component" value="Unassembled WGS sequence"/>
</dbReference>
<comment type="caution">
    <text evidence="2">The sequence shown here is derived from an EMBL/GenBank/DDBJ whole genome shotgun (WGS) entry which is preliminary data.</text>
</comment>
<feature type="transmembrane region" description="Helical" evidence="1">
    <location>
        <begin position="310"/>
        <end position="328"/>
    </location>
</feature>
<dbReference type="AlphaFoldDB" id="A0A176VKQ6"/>
<reference evidence="2" key="1">
    <citation type="submission" date="2016-03" db="EMBL/GenBank/DDBJ databases">
        <title>Mechanisms controlling the formation of the plant cell surface in tip-growing cells are functionally conserved among land plants.</title>
        <authorList>
            <person name="Honkanen S."/>
            <person name="Jones V.A."/>
            <person name="Morieri G."/>
            <person name="Champion C."/>
            <person name="Hetherington A.J."/>
            <person name="Kelly S."/>
            <person name="Saint-Marcoux D."/>
            <person name="Proust H."/>
            <person name="Prescott H."/>
            <person name="Dolan L."/>
        </authorList>
    </citation>
    <scope>NUCLEOTIDE SEQUENCE [LARGE SCALE GENOMIC DNA]</scope>
    <source>
        <tissue evidence="2">Whole gametophyte</tissue>
    </source>
</reference>
<organism evidence="2 3">
    <name type="scientific">Marchantia polymorpha subsp. ruderalis</name>
    <dbReference type="NCBI Taxonomy" id="1480154"/>
    <lineage>
        <taxon>Eukaryota</taxon>
        <taxon>Viridiplantae</taxon>
        <taxon>Streptophyta</taxon>
        <taxon>Embryophyta</taxon>
        <taxon>Marchantiophyta</taxon>
        <taxon>Marchantiopsida</taxon>
        <taxon>Marchantiidae</taxon>
        <taxon>Marchantiales</taxon>
        <taxon>Marchantiaceae</taxon>
        <taxon>Marchantia</taxon>
    </lineage>
</organism>
<dbReference type="EMBL" id="LVLJ01003561">
    <property type="protein sequence ID" value="OAE20891.1"/>
    <property type="molecule type" value="Genomic_DNA"/>
</dbReference>
<evidence type="ECO:0008006" key="4">
    <source>
        <dbReference type="Google" id="ProtNLM"/>
    </source>
</evidence>
<evidence type="ECO:0000256" key="1">
    <source>
        <dbReference type="SAM" id="Phobius"/>
    </source>
</evidence>
<keyword evidence="1" id="KW-0472">Membrane</keyword>
<dbReference type="InterPro" id="IPR036426">
    <property type="entry name" value="Bulb-type_lectin_dom_sf"/>
</dbReference>
<name>A0A176VKQ6_MARPO</name>